<dbReference type="EMBL" id="LKGI01000054">
    <property type="protein sequence ID" value="RNE30838.1"/>
    <property type="molecule type" value="Genomic_DNA"/>
</dbReference>
<evidence type="ECO:0000313" key="1">
    <source>
        <dbReference type="EMBL" id="RND81636.1"/>
    </source>
</evidence>
<accession>A0A422M3G2</accession>
<evidence type="ECO:0000313" key="4">
    <source>
        <dbReference type="Proteomes" id="UP000284716"/>
    </source>
</evidence>
<protein>
    <submittedName>
        <fullName evidence="1">Uncharacterized protein</fullName>
    </submittedName>
</protein>
<dbReference type="Proteomes" id="UP000284123">
    <property type="component" value="Unassembled WGS sequence"/>
</dbReference>
<dbReference type="Proteomes" id="UP000284716">
    <property type="component" value="Unassembled WGS sequence"/>
</dbReference>
<evidence type="ECO:0000313" key="2">
    <source>
        <dbReference type="EMBL" id="RNE30838.1"/>
    </source>
</evidence>
<reference evidence="3 4" key="1">
    <citation type="journal article" date="2018" name="Front. Microbiol.">
        <title>Conversion of Methionine to Cysteine in Lactobacillus paracasei Depends on the Highly Mobile cysK-ctl-cysE Gene Cluster.</title>
        <authorList>
            <person name="Wuthrich D."/>
            <person name="Irmler S."/>
            <person name="Berthoud H."/>
            <person name="Guggenbuhl B."/>
            <person name="Eugster E."/>
            <person name="Bruggmann R."/>
        </authorList>
    </citation>
    <scope>NUCLEOTIDE SEQUENCE [LARGE SCALE GENOMIC DNA]</scope>
    <source>
        <strain evidence="1 4">FAM18157</strain>
        <strain evidence="2 3">FAM6012</strain>
    </source>
</reference>
<organism evidence="1 4">
    <name type="scientific">Lacticaseibacillus paracasei</name>
    <name type="common">Lactobacillus paracasei</name>
    <dbReference type="NCBI Taxonomy" id="1597"/>
    <lineage>
        <taxon>Bacteria</taxon>
        <taxon>Bacillati</taxon>
        <taxon>Bacillota</taxon>
        <taxon>Bacilli</taxon>
        <taxon>Lactobacillales</taxon>
        <taxon>Lactobacillaceae</taxon>
        <taxon>Lacticaseibacillus</taxon>
    </lineage>
</organism>
<dbReference type="EMBL" id="LKFS01000051">
    <property type="protein sequence ID" value="RND81636.1"/>
    <property type="molecule type" value="Genomic_DNA"/>
</dbReference>
<proteinExistence type="predicted"/>
<evidence type="ECO:0000313" key="3">
    <source>
        <dbReference type="Proteomes" id="UP000284123"/>
    </source>
</evidence>
<dbReference type="AlphaFoldDB" id="A0A422M3G2"/>
<name>A0A422M3G2_LACPA</name>
<comment type="caution">
    <text evidence="1">The sequence shown here is derived from an EMBL/GenBank/DDBJ whole genome shotgun (WGS) entry which is preliminary data.</text>
</comment>
<gene>
    <name evidence="1" type="ORF">FAM18157_01357</name>
    <name evidence="2" type="ORF">FAM6012_01383</name>
</gene>
<sequence>MNPNRNGLNARCAVAKGADAEMPDLFRNPTLGQLDNIRWTVANIAGR</sequence>